<dbReference type="PANTHER" id="PTHR39624:SF2">
    <property type="entry name" value="OSMC-LIKE PROTEIN"/>
    <property type="match status" value="1"/>
</dbReference>
<dbReference type="SUPFAM" id="SSF82784">
    <property type="entry name" value="OsmC-like"/>
    <property type="match status" value="1"/>
</dbReference>
<keyword evidence="2" id="KW-1185">Reference proteome</keyword>
<dbReference type="RefSeq" id="WP_074237881.1">
    <property type="nucleotide sequence ID" value="NZ_FSRA01000001.1"/>
</dbReference>
<dbReference type="Proteomes" id="UP000185003">
    <property type="component" value="Unassembled WGS sequence"/>
</dbReference>
<dbReference type="PANTHER" id="PTHR39624">
    <property type="entry name" value="PROTEIN INVOLVED IN RIMO-MEDIATED BETA-METHYLTHIOLATION OF RIBOSOMAL PROTEIN S12 YCAO"/>
    <property type="match status" value="1"/>
</dbReference>
<reference evidence="1 2" key="1">
    <citation type="submission" date="2016-11" db="EMBL/GenBank/DDBJ databases">
        <authorList>
            <person name="Jaros S."/>
            <person name="Januszkiewicz K."/>
            <person name="Wedrychowicz H."/>
        </authorList>
    </citation>
    <scope>NUCLEOTIDE SEQUENCE [LARGE SCALE GENOMIC DNA]</scope>
    <source>
        <strain evidence="1 2">DSM 24787</strain>
    </source>
</reference>
<dbReference type="InterPro" id="IPR003718">
    <property type="entry name" value="OsmC/Ohr_fam"/>
</dbReference>
<sequence length="139" mass="15722">MQYKLALPVRGTIGTAKYQCTIKWRNGRFIADEPPSSGGEDQGPDPYTLLLSSLVTCTLVTLRMYIERKGWEIPEIKVNANMFQEKKEDGTHTIIDRDISFPGNTADAEQKKKLLSIAKNCPISRILEGEVKIRSFMMK</sequence>
<dbReference type="Pfam" id="PF02566">
    <property type="entry name" value="OsmC"/>
    <property type="match status" value="1"/>
</dbReference>
<proteinExistence type="predicted"/>
<dbReference type="OrthoDB" id="9791538at2"/>
<protein>
    <submittedName>
        <fullName evidence="1">Putative redox protein</fullName>
    </submittedName>
</protein>
<name>A0A1N6DFK1_9BACT</name>
<accession>A0A1N6DFK1</accession>
<evidence type="ECO:0000313" key="1">
    <source>
        <dbReference type="EMBL" id="SIN69579.1"/>
    </source>
</evidence>
<dbReference type="Gene3D" id="3.30.300.20">
    <property type="match status" value="1"/>
</dbReference>
<dbReference type="EMBL" id="FSRA01000001">
    <property type="protein sequence ID" value="SIN69579.1"/>
    <property type="molecule type" value="Genomic_DNA"/>
</dbReference>
<dbReference type="InterPro" id="IPR015946">
    <property type="entry name" value="KH_dom-like_a/b"/>
</dbReference>
<dbReference type="AlphaFoldDB" id="A0A1N6DFK1"/>
<dbReference type="InterPro" id="IPR036102">
    <property type="entry name" value="OsmC/Ohrsf"/>
</dbReference>
<evidence type="ECO:0000313" key="2">
    <source>
        <dbReference type="Proteomes" id="UP000185003"/>
    </source>
</evidence>
<organism evidence="1 2">
    <name type="scientific">Chitinophaga niabensis</name>
    <dbReference type="NCBI Taxonomy" id="536979"/>
    <lineage>
        <taxon>Bacteria</taxon>
        <taxon>Pseudomonadati</taxon>
        <taxon>Bacteroidota</taxon>
        <taxon>Chitinophagia</taxon>
        <taxon>Chitinophagales</taxon>
        <taxon>Chitinophagaceae</taxon>
        <taxon>Chitinophaga</taxon>
    </lineage>
</organism>
<gene>
    <name evidence="1" type="ORF">SAMN04488055_0699</name>
</gene>
<dbReference type="STRING" id="536979.SAMN04488055_0699"/>